<feature type="transmembrane region" description="Helical" evidence="8">
    <location>
        <begin position="43"/>
        <end position="61"/>
    </location>
</feature>
<feature type="transmembrane region" description="Helical" evidence="8">
    <location>
        <begin position="335"/>
        <end position="353"/>
    </location>
</feature>
<keyword evidence="7 8" id="KW-0472">Membrane</keyword>
<protein>
    <submittedName>
        <fullName evidence="9">Uncharacterized protein</fullName>
    </submittedName>
</protein>
<dbReference type="GO" id="GO:0009103">
    <property type="term" value="P:lipopolysaccharide biosynthetic process"/>
    <property type="evidence" value="ECO:0007669"/>
    <property type="project" value="UniProtKB-ARBA"/>
</dbReference>
<dbReference type="PANTHER" id="PTHR33908">
    <property type="entry name" value="MANNOSYLTRANSFERASE YKCB-RELATED"/>
    <property type="match status" value="1"/>
</dbReference>
<organism evidence="9 10">
    <name type="scientific">Caballeronia hypogeia</name>
    <dbReference type="NCBI Taxonomy" id="1777140"/>
    <lineage>
        <taxon>Bacteria</taxon>
        <taxon>Pseudomonadati</taxon>
        <taxon>Pseudomonadota</taxon>
        <taxon>Betaproteobacteria</taxon>
        <taxon>Burkholderiales</taxon>
        <taxon>Burkholderiaceae</taxon>
        <taxon>Caballeronia</taxon>
    </lineage>
</organism>
<evidence type="ECO:0000256" key="3">
    <source>
        <dbReference type="ARBA" id="ARBA00022676"/>
    </source>
</evidence>
<evidence type="ECO:0000256" key="5">
    <source>
        <dbReference type="ARBA" id="ARBA00022692"/>
    </source>
</evidence>
<dbReference type="EMBL" id="FCOA02000030">
    <property type="protein sequence ID" value="SAK86837.1"/>
    <property type="molecule type" value="Genomic_DNA"/>
</dbReference>
<evidence type="ECO:0000256" key="7">
    <source>
        <dbReference type="ARBA" id="ARBA00023136"/>
    </source>
</evidence>
<name>A0A158CYZ5_9BURK</name>
<feature type="transmembrane region" description="Helical" evidence="8">
    <location>
        <begin position="303"/>
        <end position="328"/>
    </location>
</feature>
<keyword evidence="3" id="KW-0328">Glycosyltransferase</keyword>
<evidence type="ECO:0000313" key="10">
    <source>
        <dbReference type="Proteomes" id="UP000054851"/>
    </source>
</evidence>
<gene>
    <name evidence="9" type="ORF">AWB79_06127</name>
</gene>
<sequence length="544" mass="59804">MERPSASPPRSTKLAQDSFVSSGNAGSFLNDLLCGSTPLSRRTFWGICVVIFVVALGLRLITLQGRSLQMDEAYSVWFAARPWHELWHVVPLYEIHPPMYYSLLKVWIGWFGDSEVAVRVPSVIVSMATVLLVAVSGKLLRAGPVIDRVGLIAGLLLATNKGSIMYGQLARPYAFEALAVAVALLCAVIVLRHVTANRAPDAGSTGERDLYRPALVGLALSVSATLWSHNTGLLVAFFIGLGMLVSVLCWARGNRLVAALTIGAPFVVALALWSPYVSFLIAATKYVQSSFWVKLEWIDFLKAWSLAAGARLTLLPVLILCAGAWLALWRTCRPVALFLAMVLFLPFAFIVAYSCLVRPIFMDRLFVWMAAPMMFLTALGLAWALPRSRTRLTVLVLLLLLSGVQLVQLYRGATEDFRASVAEVANNRRSGDLLIVSPNEVDIAVQYYAKQFRDFPDVLVVPSPFPAIGLDRPYLSNVAAPGIVPADRDMVRAAIATHGRVWLIQRNAGGFDPDSVVRNEILSLRKPVQVHDEHTPELRPELFE</sequence>
<accession>A0A158CYZ5</accession>
<evidence type="ECO:0000256" key="1">
    <source>
        <dbReference type="ARBA" id="ARBA00004651"/>
    </source>
</evidence>
<feature type="transmembrane region" description="Helical" evidence="8">
    <location>
        <begin position="365"/>
        <end position="385"/>
    </location>
</feature>
<reference evidence="9" key="1">
    <citation type="submission" date="2016-01" db="EMBL/GenBank/DDBJ databases">
        <authorList>
            <person name="Peeters C."/>
        </authorList>
    </citation>
    <scope>NUCLEOTIDE SEQUENCE</scope>
    <source>
        <strain evidence="9">LMG 29322</strain>
    </source>
</reference>
<comment type="subcellular location">
    <subcellularLocation>
        <location evidence="1">Cell membrane</location>
        <topology evidence="1">Multi-pass membrane protein</topology>
    </subcellularLocation>
</comment>
<evidence type="ECO:0000256" key="2">
    <source>
        <dbReference type="ARBA" id="ARBA00022475"/>
    </source>
</evidence>
<feature type="transmembrane region" description="Helical" evidence="8">
    <location>
        <begin position="233"/>
        <end position="251"/>
    </location>
</feature>
<dbReference type="AlphaFoldDB" id="A0A158CYZ5"/>
<keyword evidence="6 8" id="KW-1133">Transmembrane helix</keyword>
<dbReference type="STRING" id="1777140.AWB79_06127"/>
<dbReference type="Proteomes" id="UP000054851">
    <property type="component" value="Unassembled WGS sequence"/>
</dbReference>
<evidence type="ECO:0000313" key="9">
    <source>
        <dbReference type="EMBL" id="SAK86837.1"/>
    </source>
</evidence>
<proteinExistence type="predicted"/>
<evidence type="ECO:0000256" key="8">
    <source>
        <dbReference type="SAM" id="Phobius"/>
    </source>
</evidence>
<comment type="caution">
    <text evidence="9">The sequence shown here is derived from an EMBL/GenBank/DDBJ whole genome shotgun (WGS) entry which is preliminary data.</text>
</comment>
<keyword evidence="10" id="KW-1185">Reference proteome</keyword>
<feature type="transmembrane region" description="Helical" evidence="8">
    <location>
        <begin position="173"/>
        <end position="190"/>
    </location>
</feature>
<evidence type="ECO:0000256" key="4">
    <source>
        <dbReference type="ARBA" id="ARBA00022679"/>
    </source>
</evidence>
<keyword evidence="4" id="KW-0808">Transferase</keyword>
<dbReference type="PANTHER" id="PTHR33908:SF11">
    <property type="entry name" value="MEMBRANE PROTEIN"/>
    <property type="match status" value="1"/>
</dbReference>
<dbReference type="GO" id="GO:0016763">
    <property type="term" value="F:pentosyltransferase activity"/>
    <property type="evidence" value="ECO:0007669"/>
    <property type="project" value="TreeGrafter"/>
</dbReference>
<dbReference type="GO" id="GO:0005886">
    <property type="term" value="C:plasma membrane"/>
    <property type="evidence" value="ECO:0007669"/>
    <property type="project" value="UniProtKB-SubCell"/>
</dbReference>
<evidence type="ECO:0000256" key="6">
    <source>
        <dbReference type="ARBA" id="ARBA00022989"/>
    </source>
</evidence>
<feature type="transmembrane region" description="Helical" evidence="8">
    <location>
        <begin position="392"/>
        <end position="410"/>
    </location>
</feature>
<keyword evidence="2" id="KW-1003">Cell membrane</keyword>
<dbReference type="InterPro" id="IPR050297">
    <property type="entry name" value="LipidA_mod_glycosyltrf_83"/>
</dbReference>
<keyword evidence="5 8" id="KW-0812">Transmembrane</keyword>
<feature type="transmembrane region" description="Helical" evidence="8">
    <location>
        <begin position="116"/>
        <end position="137"/>
    </location>
</feature>
<feature type="transmembrane region" description="Helical" evidence="8">
    <location>
        <begin position="258"/>
        <end position="283"/>
    </location>
</feature>